<feature type="transmembrane region" description="Helical" evidence="1">
    <location>
        <begin position="163"/>
        <end position="180"/>
    </location>
</feature>
<keyword evidence="1" id="KW-1133">Transmembrane helix</keyword>
<evidence type="ECO:0000259" key="2">
    <source>
        <dbReference type="Pfam" id="PF02517"/>
    </source>
</evidence>
<keyword evidence="4" id="KW-1185">Reference proteome</keyword>
<feature type="transmembrane region" description="Helical" evidence="1">
    <location>
        <begin position="130"/>
        <end position="151"/>
    </location>
</feature>
<dbReference type="Pfam" id="PF02517">
    <property type="entry name" value="Rce1-like"/>
    <property type="match status" value="1"/>
</dbReference>
<proteinExistence type="predicted"/>
<dbReference type="EMBL" id="FQZG01000066">
    <property type="protein sequence ID" value="SHJ65651.1"/>
    <property type="molecule type" value="Genomic_DNA"/>
</dbReference>
<reference evidence="3 4" key="1">
    <citation type="submission" date="2016-11" db="EMBL/GenBank/DDBJ databases">
        <authorList>
            <person name="Jaros S."/>
            <person name="Januszkiewicz K."/>
            <person name="Wedrychowicz H."/>
        </authorList>
    </citation>
    <scope>NUCLEOTIDE SEQUENCE [LARGE SCALE GENOMIC DNA]</scope>
    <source>
        <strain evidence="3 4">DSM 12906</strain>
    </source>
</reference>
<dbReference type="InterPro" id="IPR003675">
    <property type="entry name" value="Rce1/LyrA-like_dom"/>
</dbReference>
<dbReference type="AlphaFoldDB" id="A0A1M6L357"/>
<feature type="transmembrane region" description="Helical" evidence="1">
    <location>
        <begin position="192"/>
        <end position="221"/>
    </location>
</feature>
<sequence length="269" mass="28238">MATRPAPPTSTPPQAHDVDGRRLAAWKTRHPWLLAVAVGLAGTVLTAFGVGYAQARGLDVLEASYAQAAFVALSALLGLVVMWRTKPSLADYGFRRPRSLDRALWLLPLAALPVILVAFSGPHVTPPQALAYAALAVAVGFNEEIWFRGLLLAALRGLGEKKAVIGGAAVFGALHLTNVFTGSPPLHLALQFAFACLAGLVLAELVAVTGSLWIGVAWHLVYDLAAWCTGEELSPAALVGLGLMTAILAAYAAWLWRQLPGRGPGLMAG</sequence>
<name>A0A1M6L357_9ACTN</name>
<feature type="transmembrane region" description="Helical" evidence="1">
    <location>
        <begin position="233"/>
        <end position="256"/>
    </location>
</feature>
<gene>
    <name evidence="3" type="ORF">SAMN02745244_02978</name>
</gene>
<feature type="transmembrane region" description="Helical" evidence="1">
    <location>
        <begin position="104"/>
        <end position="124"/>
    </location>
</feature>
<evidence type="ECO:0000256" key="1">
    <source>
        <dbReference type="SAM" id="Phobius"/>
    </source>
</evidence>
<accession>A0A1M6L357</accession>
<dbReference type="STRING" id="1123357.SAMN02745244_02978"/>
<dbReference type="Proteomes" id="UP000184512">
    <property type="component" value="Unassembled WGS sequence"/>
</dbReference>
<protein>
    <recommendedName>
        <fullName evidence="2">CAAX prenyl protease 2/Lysostaphin resistance protein A-like domain-containing protein</fullName>
    </recommendedName>
</protein>
<evidence type="ECO:0000313" key="4">
    <source>
        <dbReference type="Proteomes" id="UP000184512"/>
    </source>
</evidence>
<dbReference type="RefSeq" id="WP_175558360.1">
    <property type="nucleotide sequence ID" value="NZ_FQZG01000066.1"/>
</dbReference>
<evidence type="ECO:0000313" key="3">
    <source>
        <dbReference type="EMBL" id="SHJ65651.1"/>
    </source>
</evidence>
<organism evidence="3 4">
    <name type="scientific">Tessaracoccus bendigoensis DSM 12906</name>
    <dbReference type="NCBI Taxonomy" id="1123357"/>
    <lineage>
        <taxon>Bacteria</taxon>
        <taxon>Bacillati</taxon>
        <taxon>Actinomycetota</taxon>
        <taxon>Actinomycetes</taxon>
        <taxon>Propionibacteriales</taxon>
        <taxon>Propionibacteriaceae</taxon>
        <taxon>Tessaracoccus</taxon>
    </lineage>
</organism>
<feature type="transmembrane region" description="Helical" evidence="1">
    <location>
        <begin position="65"/>
        <end position="83"/>
    </location>
</feature>
<keyword evidence="1" id="KW-0812">Transmembrane</keyword>
<dbReference type="GO" id="GO:0004175">
    <property type="term" value="F:endopeptidase activity"/>
    <property type="evidence" value="ECO:0007669"/>
    <property type="project" value="UniProtKB-ARBA"/>
</dbReference>
<keyword evidence="1" id="KW-0472">Membrane</keyword>
<dbReference type="GO" id="GO:0080120">
    <property type="term" value="P:CAAX-box protein maturation"/>
    <property type="evidence" value="ECO:0007669"/>
    <property type="project" value="UniProtKB-ARBA"/>
</dbReference>
<feature type="domain" description="CAAX prenyl protease 2/Lysostaphin resistance protein A-like" evidence="2">
    <location>
        <begin position="128"/>
        <end position="224"/>
    </location>
</feature>
<feature type="transmembrane region" description="Helical" evidence="1">
    <location>
        <begin position="32"/>
        <end position="53"/>
    </location>
</feature>